<organism evidence="2 3">
    <name type="scientific">Aristolochia fimbriata</name>
    <name type="common">White veined hardy Dutchman's pipe vine</name>
    <dbReference type="NCBI Taxonomy" id="158543"/>
    <lineage>
        <taxon>Eukaryota</taxon>
        <taxon>Viridiplantae</taxon>
        <taxon>Streptophyta</taxon>
        <taxon>Embryophyta</taxon>
        <taxon>Tracheophyta</taxon>
        <taxon>Spermatophyta</taxon>
        <taxon>Magnoliopsida</taxon>
        <taxon>Magnoliidae</taxon>
        <taxon>Piperales</taxon>
        <taxon>Aristolochiaceae</taxon>
        <taxon>Aristolochia</taxon>
    </lineage>
</organism>
<gene>
    <name evidence="2" type="ORF">H6P81_011434</name>
</gene>
<evidence type="ECO:0000313" key="3">
    <source>
        <dbReference type="Proteomes" id="UP000825729"/>
    </source>
</evidence>
<reference evidence="2 3" key="1">
    <citation type="submission" date="2021-07" db="EMBL/GenBank/DDBJ databases">
        <title>The Aristolochia fimbriata genome: insights into angiosperm evolution, floral development and chemical biosynthesis.</title>
        <authorList>
            <person name="Jiao Y."/>
        </authorList>
    </citation>
    <scope>NUCLEOTIDE SEQUENCE [LARGE SCALE GENOMIC DNA]</scope>
    <source>
        <strain evidence="2">IBCAS-2021</strain>
        <tissue evidence="2">Leaf</tissue>
    </source>
</reference>
<dbReference type="EMBL" id="JAINDJ010000004">
    <property type="protein sequence ID" value="KAG9451469.1"/>
    <property type="molecule type" value="Genomic_DNA"/>
</dbReference>
<name>A0AAV7ES85_ARIFI</name>
<accession>A0AAV7ES85</accession>
<evidence type="ECO:0000256" key="1">
    <source>
        <dbReference type="SAM" id="MobiDB-lite"/>
    </source>
</evidence>
<keyword evidence="3" id="KW-1185">Reference proteome</keyword>
<dbReference type="AlphaFoldDB" id="A0AAV7ES85"/>
<feature type="region of interest" description="Disordered" evidence="1">
    <location>
        <begin position="307"/>
        <end position="360"/>
    </location>
</feature>
<feature type="compositionally biased region" description="Basic residues" evidence="1">
    <location>
        <begin position="322"/>
        <end position="342"/>
    </location>
</feature>
<evidence type="ECO:0000313" key="2">
    <source>
        <dbReference type="EMBL" id="KAG9451469.1"/>
    </source>
</evidence>
<dbReference type="Proteomes" id="UP000825729">
    <property type="component" value="Unassembled WGS sequence"/>
</dbReference>
<protein>
    <submittedName>
        <fullName evidence="2">Uncharacterized protein</fullName>
    </submittedName>
</protein>
<proteinExistence type="predicted"/>
<sequence>MKERFKLSDPIQLAEDEKNKRKVIYIGLNLKEENSEPNSVFHRRKTKDFGVKTEEQKNPIQEEGKHSNLFRLLRFPGPLHRVNRRLKSFGHPHLGIKNHLRPSPLHFHPIPLRLLHHLQLHLLHPHEPFTERSNHSGQFGGRLLPPLLLHLLDFLLRVLLLPILVETPLPEPRVSGEPRKGVIDQGGPLEDVTDAPRVAGIDLDLFLLVLVGDGGGPIGARPLLHEVDAVEIRPRGGGGSALLLRPVTLPELLDLVAALRGGLARGGEAAPSGDGAGDLLPLVGPELAAVEGVPLVAVGVDEVDGLDVRPGGGEGRGGGRLSGRRAGRFAPRRRRRLRRRRGGGGGGRGGGGGTHLGGDGDERRKAVIVLGFCERRRWRAKIGVGFESGSGGGEAIEVARGGGGGGGGVGRL</sequence>
<feature type="compositionally biased region" description="Gly residues" evidence="1">
    <location>
        <begin position="343"/>
        <end position="357"/>
    </location>
</feature>
<feature type="compositionally biased region" description="Gly residues" evidence="1">
    <location>
        <begin position="310"/>
        <end position="321"/>
    </location>
</feature>
<feature type="region of interest" description="Disordered" evidence="1">
    <location>
        <begin position="393"/>
        <end position="412"/>
    </location>
</feature>
<comment type="caution">
    <text evidence="2">The sequence shown here is derived from an EMBL/GenBank/DDBJ whole genome shotgun (WGS) entry which is preliminary data.</text>
</comment>